<name>A0A8T1XMB0_9BRAS</name>
<feature type="compositionally biased region" description="Low complexity" evidence="7">
    <location>
        <begin position="21"/>
        <end position="30"/>
    </location>
</feature>
<evidence type="ECO:0000256" key="7">
    <source>
        <dbReference type="SAM" id="MobiDB-lite"/>
    </source>
</evidence>
<feature type="compositionally biased region" description="Polar residues" evidence="7">
    <location>
        <begin position="36"/>
        <end position="51"/>
    </location>
</feature>
<keyword evidence="3 6" id="KW-0479">Metal-binding</keyword>
<gene>
    <name evidence="9" type="ORF">ISN45_Aa08g005510</name>
</gene>
<evidence type="ECO:0000313" key="9">
    <source>
        <dbReference type="EMBL" id="KAG7532910.1"/>
    </source>
</evidence>
<keyword evidence="4 6" id="KW-0560">Oxidoreductase</keyword>
<comment type="cofactor">
    <cofactor evidence="1">
        <name>Fe cation</name>
        <dbReference type="ChEBI" id="CHEBI:24875"/>
    </cofactor>
</comment>
<evidence type="ECO:0000256" key="5">
    <source>
        <dbReference type="ARBA" id="ARBA00023004"/>
    </source>
</evidence>
<evidence type="ECO:0000313" key="10">
    <source>
        <dbReference type="Proteomes" id="UP000694240"/>
    </source>
</evidence>
<proteinExistence type="inferred from homology"/>
<dbReference type="InterPro" id="IPR044861">
    <property type="entry name" value="IPNS-like_FE2OG_OXY"/>
</dbReference>
<accession>A0A8T1XMB0</accession>
<dbReference type="PROSITE" id="PS51471">
    <property type="entry name" value="FE2OG_OXY"/>
    <property type="match status" value="1"/>
</dbReference>
<reference evidence="9 10" key="1">
    <citation type="submission" date="2020-12" db="EMBL/GenBank/DDBJ databases">
        <title>Concerted genomic and epigenomic changes stabilize Arabidopsis allopolyploids.</title>
        <authorList>
            <person name="Chen Z."/>
        </authorList>
    </citation>
    <scope>NUCLEOTIDE SEQUENCE [LARGE SCALE GENOMIC DNA]</scope>
    <source>
        <strain evidence="9">Allo738</strain>
        <tissue evidence="9">Leaf</tissue>
    </source>
</reference>
<sequence>MNRTDNRLDNRMPKTTLKFESSSSLHKSLSMIPPHSSHTNKSLQNGSRRSTTNFNTYLHDYTSVFISSLEKTKHHDRKIGRNRSFERAQGFCLVETGVKGLVDTKITEVPRIFHVPSSTTISNNKSSDISSLNLTVPIIDLGDGNISSARNVLVSKIKEAAENWGFFQVINHGIPLTILEEIKQGVRRFHEEDPEIKKQYFAKDFNKRFAYNTNFDIYHSSPMNWRDSFTCYTCVQDPLKPEEIPLACRDVVIEYSKHVMELGGLLFQLLSEALGIDSEILKNMDCLKGLLMLCHYYPPCPQPDLTLGISKHTDNSFITILLQDQIGGLQVLHQDSWVDVTPIPGALVISIGDFMQLITNDKFLSMEHRVRANREGPRISVACFVSSGVFPNSTVYGPIKELLSDENPAKYRDITIPEYTVGYLADIFDGKSHLSKFRI</sequence>
<keyword evidence="10" id="KW-1185">Reference proteome</keyword>
<evidence type="ECO:0000256" key="4">
    <source>
        <dbReference type="ARBA" id="ARBA00023002"/>
    </source>
</evidence>
<evidence type="ECO:0000256" key="6">
    <source>
        <dbReference type="RuleBase" id="RU003682"/>
    </source>
</evidence>
<keyword evidence="9" id="KW-0223">Dioxygenase</keyword>
<dbReference type="GO" id="GO:0051213">
    <property type="term" value="F:dioxygenase activity"/>
    <property type="evidence" value="ECO:0007669"/>
    <property type="project" value="UniProtKB-KW"/>
</dbReference>
<dbReference type="InterPro" id="IPR026992">
    <property type="entry name" value="DIOX_N"/>
</dbReference>
<dbReference type="PANTHER" id="PTHR10209">
    <property type="entry name" value="OXIDOREDUCTASE, 2OG-FE II OXYGENASE FAMILY PROTEIN"/>
    <property type="match status" value="1"/>
</dbReference>
<evidence type="ECO:0000256" key="3">
    <source>
        <dbReference type="ARBA" id="ARBA00022723"/>
    </source>
</evidence>
<dbReference type="InterPro" id="IPR005123">
    <property type="entry name" value="Oxoglu/Fe-dep_dioxygenase_dom"/>
</dbReference>
<protein>
    <submittedName>
        <fullName evidence="9">Oxoglutarate/iron-dependent dioxygenase</fullName>
    </submittedName>
</protein>
<dbReference type="GO" id="GO:0046872">
    <property type="term" value="F:metal ion binding"/>
    <property type="evidence" value="ECO:0007669"/>
    <property type="project" value="UniProtKB-KW"/>
</dbReference>
<dbReference type="Proteomes" id="UP000694240">
    <property type="component" value="Chromosome 13"/>
</dbReference>
<organism evidence="9 10">
    <name type="scientific">Arabidopsis thaliana x Arabidopsis arenosa</name>
    <dbReference type="NCBI Taxonomy" id="1240361"/>
    <lineage>
        <taxon>Eukaryota</taxon>
        <taxon>Viridiplantae</taxon>
        <taxon>Streptophyta</taxon>
        <taxon>Embryophyta</taxon>
        <taxon>Tracheophyta</taxon>
        <taxon>Spermatophyta</taxon>
        <taxon>Magnoliopsida</taxon>
        <taxon>eudicotyledons</taxon>
        <taxon>Gunneridae</taxon>
        <taxon>Pentapetalae</taxon>
        <taxon>rosids</taxon>
        <taxon>malvids</taxon>
        <taxon>Brassicales</taxon>
        <taxon>Brassicaceae</taxon>
        <taxon>Camelineae</taxon>
        <taxon>Arabidopsis</taxon>
    </lineage>
</organism>
<evidence type="ECO:0000259" key="8">
    <source>
        <dbReference type="PROSITE" id="PS51471"/>
    </source>
</evidence>
<feature type="region of interest" description="Disordered" evidence="7">
    <location>
        <begin position="1"/>
        <end position="51"/>
    </location>
</feature>
<comment type="caution">
    <text evidence="9">The sequence shown here is derived from an EMBL/GenBank/DDBJ whole genome shotgun (WGS) entry which is preliminary data.</text>
</comment>
<comment type="similarity">
    <text evidence="2 6">Belongs to the iron/ascorbate-dependent oxidoreductase family.</text>
</comment>
<dbReference type="AlphaFoldDB" id="A0A8T1XMB0"/>
<dbReference type="FunFam" id="2.60.120.330:FF:000005">
    <property type="entry name" value="1-aminocyclopropane-1-carboxylate oxidase homolog 1"/>
    <property type="match status" value="1"/>
</dbReference>
<feature type="domain" description="Fe2OG dioxygenase" evidence="8">
    <location>
        <begin position="288"/>
        <end position="387"/>
    </location>
</feature>
<dbReference type="Pfam" id="PF14226">
    <property type="entry name" value="DIOX_N"/>
    <property type="match status" value="1"/>
</dbReference>
<evidence type="ECO:0000256" key="2">
    <source>
        <dbReference type="ARBA" id="ARBA00008056"/>
    </source>
</evidence>
<dbReference type="Pfam" id="PF03171">
    <property type="entry name" value="2OG-FeII_Oxy"/>
    <property type="match status" value="1"/>
</dbReference>
<dbReference type="EMBL" id="JAEFBK010000013">
    <property type="protein sequence ID" value="KAG7532910.1"/>
    <property type="molecule type" value="Genomic_DNA"/>
</dbReference>
<dbReference type="PANTHER" id="PTHR10209:SF473">
    <property type="entry name" value="1-AMINOCYCLOPROPANE-1-CARBOXYLATE OXIDASE HOMOLOG 10-RELATED"/>
    <property type="match status" value="1"/>
</dbReference>
<evidence type="ECO:0000256" key="1">
    <source>
        <dbReference type="ARBA" id="ARBA00001962"/>
    </source>
</evidence>
<keyword evidence="5 6" id="KW-0408">Iron</keyword>
<feature type="compositionally biased region" description="Basic and acidic residues" evidence="7">
    <location>
        <begin position="1"/>
        <end position="12"/>
    </location>
</feature>